<feature type="region of interest" description="Disordered" evidence="1">
    <location>
        <begin position="38"/>
        <end position="68"/>
    </location>
</feature>
<feature type="compositionally biased region" description="Basic and acidic residues" evidence="1">
    <location>
        <begin position="386"/>
        <end position="398"/>
    </location>
</feature>
<reference evidence="2 3" key="1">
    <citation type="submission" date="2017-12" db="EMBL/GenBank/DDBJ databases">
        <title>Sequencing, de novo assembly and annotation of complete genome of a new Thraustochytrid species, strain FCC1311.</title>
        <authorList>
            <person name="Sedici K."/>
            <person name="Godart F."/>
            <person name="Aiese Cigliano R."/>
            <person name="Sanseverino W."/>
            <person name="Barakat M."/>
            <person name="Ortet P."/>
            <person name="Marechal E."/>
            <person name="Cagnac O."/>
            <person name="Amato A."/>
        </authorList>
    </citation>
    <scope>NUCLEOTIDE SEQUENCE [LARGE SCALE GENOMIC DNA]</scope>
</reference>
<dbReference type="InParanoid" id="A0A2R5G9N8"/>
<feature type="compositionally biased region" description="Low complexity" evidence="1">
    <location>
        <begin position="46"/>
        <end position="60"/>
    </location>
</feature>
<protein>
    <submittedName>
        <fullName evidence="2">Uncharacterized protein</fullName>
    </submittedName>
</protein>
<gene>
    <name evidence="2" type="ORF">FCC1311_014402</name>
</gene>
<feature type="region of interest" description="Disordered" evidence="1">
    <location>
        <begin position="276"/>
        <end position="307"/>
    </location>
</feature>
<proteinExistence type="predicted"/>
<comment type="caution">
    <text evidence="2">The sequence shown here is derived from an EMBL/GenBank/DDBJ whole genome shotgun (WGS) entry which is preliminary data.</text>
</comment>
<feature type="compositionally biased region" description="Low complexity" evidence="1">
    <location>
        <begin position="287"/>
        <end position="307"/>
    </location>
</feature>
<evidence type="ECO:0000313" key="3">
    <source>
        <dbReference type="Proteomes" id="UP000241890"/>
    </source>
</evidence>
<keyword evidence="3" id="KW-1185">Reference proteome</keyword>
<evidence type="ECO:0000256" key="1">
    <source>
        <dbReference type="SAM" id="MobiDB-lite"/>
    </source>
</evidence>
<dbReference type="EMBL" id="BEYU01000012">
    <property type="protein sequence ID" value="GBG25223.1"/>
    <property type="molecule type" value="Genomic_DNA"/>
</dbReference>
<dbReference type="Proteomes" id="UP000241890">
    <property type="component" value="Unassembled WGS sequence"/>
</dbReference>
<evidence type="ECO:0000313" key="2">
    <source>
        <dbReference type="EMBL" id="GBG25223.1"/>
    </source>
</evidence>
<name>A0A2R5G9N8_9STRA</name>
<feature type="region of interest" description="Disordered" evidence="1">
    <location>
        <begin position="364"/>
        <end position="401"/>
    </location>
</feature>
<organism evidence="2 3">
    <name type="scientific">Hondaea fermentalgiana</name>
    <dbReference type="NCBI Taxonomy" id="2315210"/>
    <lineage>
        <taxon>Eukaryota</taxon>
        <taxon>Sar</taxon>
        <taxon>Stramenopiles</taxon>
        <taxon>Bigyra</taxon>
        <taxon>Labyrinthulomycetes</taxon>
        <taxon>Thraustochytrida</taxon>
        <taxon>Thraustochytriidae</taxon>
        <taxon>Hondaea</taxon>
    </lineage>
</organism>
<dbReference type="AlphaFoldDB" id="A0A2R5G9N8"/>
<sequence length="464" mass="50900">MSVALISQPVQAFVGLSNPYTSVMHFVFAVVPPDQADHDADGQIYNGNQKSSSSKSSGSQLGDRKSSVEVLQRGLVRPDRERSKDFTVEVEGVANTGSKGTVPTGFWTERVHMVSLRPSRRFCIDAKSDFSNDFYVKFRFVFVSDLPPHRPVFRATVTSCDINLRSKNKTATSEQYQAFRSGQIMFRDRLVEGVHRARKHFQTHLQAAPGIRLSRAEFLRALSLMPTLPDNAEILERYMSYNGARGSGGTGSIATPSLTGPVLAISGVVGSGPTAGDLIPSPTSAGSLTSSAMSPASLSSQSPRSKQVSVPVGAPVLATSVISQATNHSSPGLEALQQQLQHFRQQHQQQQQLQLQQQKQLLQQQNQKSQQKPVVRKRSRAVQISMEDRAHEKTETPKRARAQPTIVERTPAAPVMSKIEPEPETAMSRIASLEGEVCELQTVVQNLTDRLQHLERTLATNKNV</sequence>
<accession>A0A2R5G9N8</accession>